<dbReference type="AlphaFoldDB" id="A0AAW3WXB0"/>
<evidence type="ECO:0000313" key="2">
    <source>
        <dbReference type="Proteomes" id="UP000659084"/>
    </source>
</evidence>
<dbReference type="EMBL" id="JACNYO010000022">
    <property type="protein sequence ID" value="MBC3214227.1"/>
    <property type="molecule type" value="Genomic_DNA"/>
</dbReference>
<gene>
    <name evidence="1" type="ORF">H8J20_18970</name>
</gene>
<comment type="caution">
    <text evidence="1">The sequence shown here is derived from an EMBL/GenBank/DDBJ whole genome shotgun (WGS) entry which is preliminary data.</text>
</comment>
<evidence type="ECO:0000313" key="1">
    <source>
        <dbReference type="EMBL" id="MBC3214227.1"/>
    </source>
</evidence>
<organism evidence="1 2">
    <name type="scientific">Serratia fonticola</name>
    <dbReference type="NCBI Taxonomy" id="47917"/>
    <lineage>
        <taxon>Bacteria</taxon>
        <taxon>Pseudomonadati</taxon>
        <taxon>Pseudomonadota</taxon>
        <taxon>Gammaproteobacteria</taxon>
        <taxon>Enterobacterales</taxon>
        <taxon>Yersiniaceae</taxon>
        <taxon>Serratia</taxon>
    </lineage>
</organism>
<dbReference type="RefSeq" id="WP_179252684.1">
    <property type="nucleotide sequence ID" value="NZ_JACBIV010000009.1"/>
</dbReference>
<dbReference type="Proteomes" id="UP000659084">
    <property type="component" value="Unassembled WGS sequence"/>
</dbReference>
<reference evidence="1" key="1">
    <citation type="submission" date="2020-08" db="EMBL/GenBank/DDBJ databases">
        <title>Food and environmental bacterial isolates.</title>
        <authorList>
            <person name="Richter L."/>
            <person name="Du Plessis E.M."/>
            <person name="Duvenage S."/>
            <person name="Allam M."/>
            <person name="Korsten L."/>
        </authorList>
    </citation>
    <scope>NUCLEOTIDE SEQUENCE</scope>
    <source>
        <strain evidence="1">UPMP2127</strain>
    </source>
</reference>
<sequence>MSKYFDRDYELSVTATNGEVLTYLPPMEIRFAVDNSPQNANATARITIYGISAKARDLIQRYDEKQKRYGNVVLKAGYKGNVGTIFSGRINNIEVMKDGVNTCLRLYCWTVGLEWNKSIFKTWGANTPAIEVLRDTAAEFGAGVEVIGDFSDLPRNPRPYPSGGRQCRDILNEMMPIWRYRWRLTPSRTVIAREGAARDWATHDITYKNGMEGVPRWYLSTMELDVKLNHQIQPDDVINVTSSFWTINFSGMYQTDLLGLSEIQKQQRTGRFSVLSTYHEGAFWGDTWKTTLISQWRTS</sequence>
<accession>A0AAW3WXB0</accession>
<name>A0AAW3WXB0_SERFO</name>
<proteinExistence type="predicted"/>
<protein>
    <submittedName>
        <fullName evidence="1">Uncharacterized protein</fullName>
    </submittedName>
</protein>